<dbReference type="GO" id="GO:0016757">
    <property type="term" value="F:glycosyltransferase activity"/>
    <property type="evidence" value="ECO:0007669"/>
    <property type="project" value="UniProtKB-KW"/>
</dbReference>
<reference evidence="3" key="1">
    <citation type="submission" date="2022-01" db="EMBL/GenBank/DDBJ databases">
        <title>Collection of gut derived symbiotic bacterial strains cultured from healthy donors.</title>
        <authorList>
            <person name="Lin H."/>
            <person name="Kohout C."/>
            <person name="Waligurski E."/>
            <person name="Pamer E.G."/>
        </authorList>
    </citation>
    <scope>NUCLEOTIDE SEQUENCE</scope>
    <source>
        <strain evidence="3">MSK.14.39</strain>
    </source>
</reference>
<dbReference type="PANTHER" id="PTHR46401">
    <property type="entry name" value="GLYCOSYLTRANSFERASE WBBK-RELATED"/>
    <property type="match status" value="1"/>
</dbReference>
<keyword evidence="3" id="KW-0328">Glycosyltransferase</keyword>
<dbReference type="AlphaFoldDB" id="A0A9Q4ACZ5"/>
<dbReference type="EMBL" id="JAKNID010000040">
    <property type="protein sequence ID" value="MCG4565609.1"/>
    <property type="molecule type" value="Genomic_DNA"/>
</dbReference>
<name>A0A9Q4ACZ5_9FIRM</name>
<feature type="domain" description="Glycosyl transferase family 1" evidence="2">
    <location>
        <begin position="218"/>
        <end position="373"/>
    </location>
</feature>
<dbReference type="Proteomes" id="UP001108123">
    <property type="component" value="Unassembled WGS sequence"/>
</dbReference>
<keyword evidence="4" id="KW-1185">Reference proteome</keyword>
<comment type="caution">
    <text evidence="3">The sequence shown here is derived from an EMBL/GenBank/DDBJ whole genome shotgun (WGS) entry which is preliminary data.</text>
</comment>
<dbReference type="InterPro" id="IPR001296">
    <property type="entry name" value="Glyco_trans_1"/>
</dbReference>
<evidence type="ECO:0000313" key="3">
    <source>
        <dbReference type="EMBL" id="MCG4565609.1"/>
    </source>
</evidence>
<dbReference type="EC" id="2.4.-.-" evidence="3"/>
<dbReference type="Gene3D" id="3.40.50.2000">
    <property type="entry name" value="Glycogen Phosphorylase B"/>
    <property type="match status" value="1"/>
</dbReference>
<proteinExistence type="predicted"/>
<evidence type="ECO:0000313" key="4">
    <source>
        <dbReference type="Proteomes" id="UP001108123"/>
    </source>
</evidence>
<keyword evidence="1 3" id="KW-0808">Transferase</keyword>
<dbReference type="Pfam" id="PF00534">
    <property type="entry name" value="Glycos_transf_1"/>
    <property type="match status" value="1"/>
</dbReference>
<accession>A0A9Q4ACZ5</accession>
<protein>
    <submittedName>
        <fullName evidence="3">Glycosyltransferase</fullName>
        <ecNumber evidence="3">2.4.-.-</ecNumber>
    </submittedName>
</protein>
<evidence type="ECO:0000256" key="1">
    <source>
        <dbReference type="ARBA" id="ARBA00022679"/>
    </source>
</evidence>
<dbReference type="SUPFAM" id="SSF53756">
    <property type="entry name" value="UDP-Glycosyltransferase/glycogen phosphorylase"/>
    <property type="match status" value="1"/>
</dbReference>
<organism evidence="3 4">
    <name type="scientific">Anaerosalibacter bizertensis</name>
    <dbReference type="NCBI Taxonomy" id="932217"/>
    <lineage>
        <taxon>Bacteria</taxon>
        <taxon>Bacillati</taxon>
        <taxon>Bacillota</taxon>
        <taxon>Tissierellia</taxon>
        <taxon>Tissierellales</taxon>
        <taxon>Sporanaerobacteraceae</taxon>
        <taxon>Anaerosalibacter</taxon>
    </lineage>
</organism>
<dbReference type="RefSeq" id="WP_226808222.1">
    <property type="nucleotide sequence ID" value="NZ_JAJBNW010000039.1"/>
</dbReference>
<gene>
    <name evidence="3" type="ORF">L0P62_09115</name>
</gene>
<evidence type="ECO:0000259" key="2">
    <source>
        <dbReference type="Pfam" id="PF00534"/>
    </source>
</evidence>
<dbReference type="PANTHER" id="PTHR46401:SF2">
    <property type="entry name" value="GLYCOSYLTRANSFERASE WBBK-RELATED"/>
    <property type="match status" value="1"/>
</dbReference>
<sequence length="402" mass="46184">MERIYYIGHALPDNNIHLASTLNIAVNNNEIGFLKSLNELEKMKIFTLIPMASFPKDRRILIKKGKLEFKEGFESTIIPFINIPIIKQISVIISLLILLIKNILFDKKNGFKEFKLININVHMFFSIPVYITAKIHKCKTICFLMDNVVEKRTSSFIKRQMYKIDGFLAKKIFTTYNGVITYSYKSATEYAPKVPCLEIYHIIKDELLPEEPINKEIGKNINISFTGSLTNFNGIKYIIDAFNFLPYNYILNICGGGELADYIIEKSREDKRIIYYGVVPNSKAITLQAKSDILLLIRAMDNEDEKYLAKYAVSGKLPEYLATGVPVVTNDVPAIPEGFRPYLVIIDSYDSQVIAEKIRELVEDEEIYKSYISVALKGRDYIIKNCNWRAQSSKIKEFINNI</sequence>